<sequence>MAKLSPAQIQFVDDYLYNAGVYYIDIRYEMTDHVATALEAMEGTFQQNFFGYMASHKRELLASNKKFKSGALSRACKSFWDNYTNPKFLISIAVFAFFVFAMANQFGYDQVYGYFFMSHLAVCVSFYVSWVYFWVVKKNRYSVVDKLLVIGWFIPILFNIEESIESKVIRLVFITFYSSIILALFITIASVRRKYKLE</sequence>
<dbReference type="Proteomes" id="UP000287527">
    <property type="component" value="Unassembled WGS sequence"/>
</dbReference>
<reference evidence="2 3" key="1">
    <citation type="submission" date="2019-01" db="EMBL/GenBank/DDBJ databases">
        <title>Flavobacterium sp. nov.,isolated from freshwater.</title>
        <authorList>
            <person name="Zhang R."/>
            <person name="Du Z.-J."/>
        </authorList>
    </citation>
    <scope>NUCLEOTIDE SEQUENCE [LARGE SCALE GENOMIC DNA]</scope>
    <source>
        <strain evidence="2 3">1E403</strain>
    </source>
</reference>
<keyword evidence="1" id="KW-0812">Transmembrane</keyword>
<dbReference type="RefSeq" id="WP_128390000.1">
    <property type="nucleotide sequence ID" value="NZ_SBII01000007.1"/>
</dbReference>
<feature type="transmembrane region" description="Helical" evidence="1">
    <location>
        <begin position="172"/>
        <end position="191"/>
    </location>
</feature>
<organism evidence="2 3">
    <name type="scientific">Flavobacterium cerinum</name>
    <dbReference type="NCBI Taxonomy" id="2502784"/>
    <lineage>
        <taxon>Bacteria</taxon>
        <taxon>Pseudomonadati</taxon>
        <taxon>Bacteroidota</taxon>
        <taxon>Flavobacteriia</taxon>
        <taxon>Flavobacteriales</taxon>
        <taxon>Flavobacteriaceae</taxon>
        <taxon>Flavobacterium</taxon>
    </lineage>
</organism>
<gene>
    <name evidence="2" type="ORF">EPI11_10900</name>
</gene>
<evidence type="ECO:0000313" key="3">
    <source>
        <dbReference type="Proteomes" id="UP000287527"/>
    </source>
</evidence>
<dbReference type="OrthoDB" id="1345503at2"/>
<proteinExistence type="predicted"/>
<protein>
    <submittedName>
        <fullName evidence="2">Uncharacterized protein</fullName>
    </submittedName>
</protein>
<accession>A0A444HA42</accession>
<feature type="transmembrane region" description="Helical" evidence="1">
    <location>
        <begin position="143"/>
        <end position="160"/>
    </location>
</feature>
<dbReference type="EMBL" id="SBII01000007">
    <property type="protein sequence ID" value="RWX00043.1"/>
    <property type="molecule type" value="Genomic_DNA"/>
</dbReference>
<dbReference type="AlphaFoldDB" id="A0A444HA42"/>
<keyword evidence="1" id="KW-0472">Membrane</keyword>
<evidence type="ECO:0000313" key="2">
    <source>
        <dbReference type="EMBL" id="RWX00043.1"/>
    </source>
</evidence>
<feature type="transmembrane region" description="Helical" evidence="1">
    <location>
        <begin position="114"/>
        <end position="136"/>
    </location>
</feature>
<name>A0A444HA42_9FLAO</name>
<evidence type="ECO:0000256" key="1">
    <source>
        <dbReference type="SAM" id="Phobius"/>
    </source>
</evidence>
<feature type="transmembrane region" description="Helical" evidence="1">
    <location>
        <begin position="88"/>
        <end position="108"/>
    </location>
</feature>
<comment type="caution">
    <text evidence="2">The sequence shown here is derived from an EMBL/GenBank/DDBJ whole genome shotgun (WGS) entry which is preliminary data.</text>
</comment>
<keyword evidence="1" id="KW-1133">Transmembrane helix</keyword>
<keyword evidence="3" id="KW-1185">Reference proteome</keyword>